<evidence type="ECO:0000313" key="2">
    <source>
        <dbReference type="Proteomes" id="UP000185494"/>
    </source>
</evidence>
<reference evidence="1 2" key="1">
    <citation type="submission" date="2016-05" db="EMBL/GenBank/DDBJ databases">
        <title>Complete Genome and Methylome Analysis of Psychrotrophic Bacterial Isolates from Antarctic Lake Untersee.</title>
        <authorList>
            <person name="Fomenkov A."/>
            <person name="Akimov V.N."/>
            <person name="Vasilyeva L.V."/>
            <person name="Andersen D."/>
            <person name="Vincze T."/>
            <person name="Roberts R.J."/>
        </authorList>
    </citation>
    <scope>NUCLEOTIDE SEQUENCE [LARGE SCALE GENOMIC DNA]</scope>
    <source>
        <strain evidence="1 2">U14-5</strain>
    </source>
</reference>
<protein>
    <submittedName>
        <fullName evidence="1">Uncharacterized protein</fullName>
    </submittedName>
</protein>
<sequence length="98" mass="11314">MAAWHTSRGRGQHHMSDEGTIFWHVYHCQMGAEDDETDTDEIELTLKLVGFYSSLQKAEEAVERMRKLPGFRDWPDGFRIYQGGLDGTNWTEGFGIDF</sequence>
<evidence type="ECO:0000313" key="1">
    <source>
        <dbReference type="EMBL" id="APT58134.1"/>
    </source>
</evidence>
<dbReference type="EMBL" id="CP015583">
    <property type="protein sequence ID" value="APT58134.1"/>
    <property type="molecule type" value="Genomic_DNA"/>
</dbReference>
<proteinExistence type="predicted"/>
<gene>
    <name evidence="1" type="ORF">RGI145_14470</name>
</gene>
<dbReference type="AlphaFoldDB" id="A0A1L7AH73"/>
<name>A0A1L7AH73_9PROT</name>
<dbReference type="KEGG" id="rgi:RGI145_14470"/>
<accession>A0A1L7AH73</accession>
<organism evidence="1 2">
    <name type="scientific">Roseomonas gilardii</name>
    <dbReference type="NCBI Taxonomy" id="257708"/>
    <lineage>
        <taxon>Bacteria</taxon>
        <taxon>Pseudomonadati</taxon>
        <taxon>Pseudomonadota</taxon>
        <taxon>Alphaproteobacteria</taxon>
        <taxon>Acetobacterales</taxon>
        <taxon>Roseomonadaceae</taxon>
        <taxon>Roseomonas</taxon>
    </lineage>
</organism>
<dbReference type="Proteomes" id="UP000185494">
    <property type="component" value="Chromosome 1"/>
</dbReference>